<dbReference type="EC" id="1.13.99.1" evidence="4 15"/>
<comment type="similarity">
    <text evidence="3 15">Belongs to the myo-inositol oxygenase family.</text>
</comment>
<feature type="binding site" evidence="14">
    <location>
        <position position="295"/>
    </location>
    <ligand>
        <name>Fe cation</name>
        <dbReference type="ChEBI" id="CHEBI:24875"/>
        <label>1</label>
    </ligand>
</feature>
<evidence type="ECO:0000256" key="7">
    <source>
        <dbReference type="ARBA" id="ARBA00022644"/>
    </source>
</evidence>
<feature type="binding site" evidence="14">
    <location>
        <position position="138"/>
    </location>
    <ligand>
        <name>Fe cation</name>
        <dbReference type="ChEBI" id="CHEBI:24875"/>
        <label>1</label>
    </ligand>
</feature>
<dbReference type="GO" id="GO:0019853">
    <property type="term" value="P:L-ascorbic acid biosynthetic process"/>
    <property type="evidence" value="ECO:0007669"/>
    <property type="project" value="UniProtKB-KW"/>
</dbReference>
<comment type="caution">
    <text evidence="16">The sequence shown here is derived from an EMBL/GenBank/DDBJ whole genome shotgun (WGS) entry which is preliminary data.</text>
</comment>
<dbReference type="GO" id="GO:0005506">
    <property type="term" value="F:iron ion binding"/>
    <property type="evidence" value="ECO:0007669"/>
    <property type="project" value="InterPro"/>
</dbReference>
<feature type="binding site" evidence="14">
    <location>
        <position position="262"/>
    </location>
    <ligand>
        <name>Fe cation</name>
        <dbReference type="ChEBI" id="CHEBI:24875"/>
        <label>1</label>
    </ligand>
</feature>
<feature type="binding site" evidence="13">
    <location>
        <position position="67"/>
    </location>
    <ligand>
        <name>substrate</name>
    </ligand>
</feature>
<feature type="binding site" evidence="13">
    <location>
        <position position="167"/>
    </location>
    <ligand>
        <name>substrate</name>
    </ligand>
</feature>
<proteinExistence type="inferred from homology"/>
<comment type="pathway">
    <text evidence="2 15">Polyol metabolism; myo-inositol degradation into D-glucuronate; D-glucuronate from myo-inositol: step 1/1.</text>
</comment>
<evidence type="ECO:0000256" key="12">
    <source>
        <dbReference type="ARBA" id="ARBA00048271"/>
    </source>
</evidence>
<dbReference type="EMBL" id="CM026433">
    <property type="protein sequence ID" value="KAG0555378.1"/>
    <property type="molecule type" value="Genomic_DNA"/>
</dbReference>
<evidence type="ECO:0000313" key="17">
    <source>
        <dbReference type="Proteomes" id="UP000822688"/>
    </source>
</evidence>
<dbReference type="PANTHER" id="PTHR12588:SF0">
    <property type="entry name" value="INOSITOL OXYGENASE"/>
    <property type="match status" value="1"/>
</dbReference>
<dbReference type="GO" id="GO:0005737">
    <property type="term" value="C:cytoplasm"/>
    <property type="evidence" value="ECO:0007669"/>
    <property type="project" value="UniProtKB-SubCell"/>
</dbReference>
<dbReference type="AlphaFoldDB" id="A0A8T0GC04"/>
<evidence type="ECO:0000256" key="8">
    <source>
        <dbReference type="ARBA" id="ARBA00022723"/>
    </source>
</evidence>
<keyword evidence="7" id="KW-0060">Ascorbate biosynthesis</keyword>
<dbReference type="OrthoDB" id="5151075at2759"/>
<evidence type="ECO:0000256" key="4">
    <source>
        <dbReference type="ARBA" id="ARBA00011919"/>
    </source>
</evidence>
<feature type="binding site" evidence="14">
    <location>
        <position position="164"/>
    </location>
    <ligand>
        <name>Fe cation</name>
        <dbReference type="ChEBI" id="CHEBI:24875"/>
        <label>1</label>
    </ligand>
</feature>
<feature type="binding site" evidence="14">
    <location>
        <position position="163"/>
    </location>
    <ligand>
        <name>Fe cation</name>
        <dbReference type="ChEBI" id="CHEBI:24875"/>
        <label>1</label>
    </ligand>
</feature>
<dbReference type="InterPro" id="IPR007828">
    <property type="entry name" value="Inositol_oxygenase"/>
</dbReference>
<evidence type="ECO:0000256" key="15">
    <source>
        <dbReference type="RuleBase" id="RU367039"/>
    </source>
</evidence>
<evidence type="ECO:0000256" key="1">
    <source>
        <dbReference type="ARBA" id="ARBA00004496"/>
    </source>
</evidence>
<reference evidence="16" key="1">
    <citation type="submission" date="2020-06" db="EMBL/GenBank/DDBJ databases">
        <title>WGS assembly of Ceratodon purpureus strain R40.</title>
        <authorList>
            <person name="Carey S.B."/>
            <person name="Jenkins J."/>
            <person name="Shu S."/>
            <person name="Lovell J.T."/>
            <person name="Sreedasyam A."/>
            <person name="Maumus F."/>
            <person name="Tiley G.P."/>
            <person name="Fernandez-Pozo N."/>
            <person name="Barry K."/>
            <person name="Chen C."/>
            <person name="Wang M."/>
            <person name="Lipzen A."/>
            <person name="Daum C."/>
            <person name="Saski C.A."/>
            <person name="Payton A.C."/>
            <person name="Mcbreen J.C."/>
            <person name="Conrad R.E."/>
            <person name="Kollar L.M."/>
            <person name="Olsson S."/>
            <person name="Huttunen S."/>
            <person name="Landis J.B."/>
            <person name="Wickett N.J."/>
            <person name="Johnson M.G."/>
            <person name="Rensing S.A."/>
            <person name="Grimwood J."/>
            <person name="Schmutz J."/>
            <person name="Mcdaniel S.F."/>
        </authorList>
    </citation>
    <scope>NUCLEOTIDE SEQUENCE</scope>
    <source>
        <strain evidence="16">R40</strain>
    </source>
</reference>
<keyword evidence="8 14" id="KW-0479">Metal-binding</keyword>
<dbReference type="Gene3D" id="1.10.3210.10">
    <property type="entry name" value="Hypothetical protein af1432"/>
    <property type="match status" value="1"/>
</dbReference>
<keyword evidence="6 15" id="KW-0963">Cytoplasm</keyword>
<name>A0A8T0GC04_CERPU</name>
<evidence type="ECO:0000256" key="14">
    <source>
        <dbReference type="PIRSR" id="PIRSR607828-2"/>
    </source>
</evidence>
<feature type="binding site" evidence="13">
    <location>
        <begin position="125"/>
        <end position="127"/>
    </location>
    <ligand>
        <name>substrate</name>
    </ligand>
</feature>
<evidence type="ECO:0000256" key="13">
    <source>
        <dbReference type="PIRSR" id="PIRSR607828-1"/>
    </source>
</evidence>
<dbReference type="PANTHER" id="PTHR12588">
    <property type="entry name" value="MYOINOSITOL OXYGENASE"/>
    <property type="match status" value="1"/>
</dbReference>
<keyword evidence="10 14" id="KW-0408">Iron</keyword>
<evidence type="ECO:0000256" key="6">
    <source>
        <dbReference type="ARBA" id="ARBA00022490"/>
    </source>
</evidence>
<dbReference type="GO" id="GO:0019310">
    <property type="term" value="P:inositol catabolic process"/>
    <property type="evidence" value="ECO:0007669"/>
    <property type="project" value="UniProtKB-UniRule"/>
</dbReference>
<comment type="subcellular location">
    <subcellularLocation>
        <location evidence="1 15">Cytoplasm</location>
    </subcellularLocation>
</comment>
<organism evidence="16 17">
    <name type="scientific">Ceratodon purpureus</name>
    <name type="common">Fire moss</name>
    <name type="synonym">Dicranum purpureum</name>
    <dbReference type="NCBI Taxonomy" id="3225"/>
    <lineage>
        <taxon>Eukaryota</taxon>
        <taxon>Viridiplantae</taxon>
        <taxon>Streptophyta</taxon>
        <taxon>Embryophyta</taxon>
        <taxon>Bryophyta</taxon>
        <taxon>Bryophytina</taxon>
        <taxon>Bryopsida</taxon>
        <taxon>Dicranidae</taxon>
        <taxon>Pseudoditrichales</taxon>
        <taxon>Ditrichaceae</taxon>
        <taxon>Ceratodon</taxon>
    </lineage>
</organism>
<keyword evidence="9 15" id="KW-0560">Oxidoreductase</keyword>
<feature type="binding site" evidence="14">
    <location>
        <position position="236"/>
    </location>
    <ligand>
        <name>Fe cation</name>
        <dbReference type="ChEBI" id="CHEBI:24875"/>
        <label>1</label>
    </ligand>
</feature>
<comment type="cofactor">
    <cofactor evidence="14 15">
        <name>Fe cation</name>
        <dbReference type="ChEBI" id="CHEBI:24875"/>
    </cofactor>
    <text evidence="14 15">Binds 2 iron ions per subunit.</text>
</comment>
<evidence type="ECO:0000256" key="9">
    <source>
        <dbReference type="ARBA" id="ARBA00023002"/>
    </source>
</evidence>
<accession>A0A8T0GC04</accession>
<dbReference type="SUPFAM" id="SSF109604">
    <property type="entry name" value="HD-domain/PDEase-like"/>
    <property type="match status" value="1"/>
</dbReference>
<dbReference type="Pfam" id="PF05153">
    <property type="entry name" value="MIOX"/>
    <property type="match status" value="1"/>
</dbReference>
<dbReference type="Proteomes" id="UP000822688">
    <property type="component" value="Chromosome 12"/>
</dbReference>
<evidence type="ECO:0000313" key="16">
    <source>
        <dbReference type="EMBL" id="KAG0555378.1"/>
    </source>
</evidence>
<comment type="catalytic activity">
    <reaction evidence="12 15">
        <text>myo-inositol + O2 = D-glucuronate + H2O + H(+)</text>
        <dbReference type="Rhea" id="RHEA:23696"/>
        <dbReference type="ChEBI" id="CHEBI:15377"/>
        <dbReference type="ChEBI" id="CHEBI:15378"/>
        <dbReference type="ChEBI" id="CHEBI:15379"/>
        <dbReference type="ChEBI" id="CHEBI:17268"/>
        <dbReference type="ChEBI" id="CHEBI:58720"/>
        <dbReference type="EC" id="1.13.99.1"/>
    </reaction>
</comment>
<protein>
    <recommendedName>
        <fullName evidence="5 15">Inositol oxygenase</fullName>
        <ecNumber evidence="4 15">1.13.99.1</ecNumber>
    </recommendedName>
    <alternativeName>
        <fullName evidence="11 15">Myo-inositol oxygenase</fullName>
    </alternativeName>
</protein>
<sequence length="352" mass="40356">MGRPAVDEATLKGEDHVQASTEFPQSKELSSAEHWHHMSMQLLRPELQDSAGRFHMPTLNAFGQAFRAYDAPDGERQAGVEDLYRANHIHQTFAFGQAMREKHLQFNKGLMSIWECCELLNECVDDSDPDLEEPQIQHLLQTAEAIRLDHPDDEWFHLVGLIHDLGKVLLHPLFGAEPQYAVVGDTFPVGCAFDPAIVHAELFQENPDSQNSKFSTKLGIYEENCGLDKVFMSWGHDEYMYQVMKKNNTTLPPAALFVIRYHSFYAMHQAGAYKHLMNDSDHESFRWLERFNKFDLYSKSKVCVDVEAVKPYYQSLIQKVQSPQTSSLFYKTISHDFTQSLPVNFSASSRNF</sequence>
<dbReference type="GO" id="GO:0050113">
    <property type="term" value="F:inositol oxygenase activity"/>
    <property type="evidence" value="ECO:0007669"/>
    <property type="project" value="UniProtKB-UniRule"/>
</dbReference>
<keyword evidence="17" id="KW-1185">Reference proteome</keyword>
<evidence type="ECO:0000256" key="11">
    <source>
        <dbReference type="ARBA" id="ARBA00029668"/>
    </source>
</evidence>
<evidence type="ECO:0000256" key="10">
    <source>
        <dbReference type="ARBA" id="ARBA00023004"/>
    </source>
</evidence>
<evidence type="ECO:0000256" key="3">
    <source>
        <dbReference type="ARBA" id="ARBA00005286"/>
    </source>
</evidence>
<gene>
    <name evidence="16" type="ORF">KC19_12G165200</name>
</gene>
<evidence type="ECO:0000256" key="2">
    <source>
        <dbReference type="ARBA" id="ARBA00005167"/>
    </source>
</evidence>
<feature type="binding site" evidence="13">
    <location>
        <begin position="184"/>
        <end position="185"/>
    </location>
    <ligand>
        <name>substrate</name>
    </ligand>
</feature>
<evidence type="ECO:0000256" key="5">
    <source>
        <dbReference type="ARBA" id="ARBA00019269"/>
    </source>
</evidence>
<feature type="binding site" evidence="13">
    <location>
        <begin position="262"/>
        <end position="263"/>
    </location>
    <ligand>
        <name>substrate</name>
    </ligand>
</feature>